<dbReference type="EMBL" id="CP000527">
    <property type="protein sequence ID" value="ABM28098.1"/>
    <property type="molecule type" value="Genomic_DNA"/>
</dbReference>
<name>A0A0H3A7U0_NITV4</name>
<dbReference type="KEGG" id="dvl:Dvul_1078"/>
<dbReference type="HOGENOM" id="CLU_905742_0_0_7"/>
<reference evidence="2" key="1">
    <citation type="journal article" date="2009" name="Environ. Microbiol.">
        <title>Contribution of mobile genetic elements to Desulfovibrio vulgaris genome plasticity.</title>
        <authorList>
            <person name="Walker C.B."/>
            <person name="Stolyar S."/>
            <person name="Chivian D."/>
            <person name="Pinel N."/>
            <person name="Gabster J.A."/>
            <person name="Dehal P.S."/>
            <person name="He Z."/>
            <person name="Yang Z.K."/>
            <person name="Yen H.C."/>
            <person name="Zhou J."/>
            <person name="Wall J.D."/>
            <person name="Hazen T.C."/>
            <person name="Arkin A.P."/>
            <person name="Stahl D.A."/>
        </authorList>
    </citation>
    <scope>NUCLEOTIDE SEQUENCE [LARGE SCALE GENOMIC DNA]</scope>
    <source>
        <strain evidence="2">DP4</strain>
    </source>
</reference>
<accession>A0A0H3A7U0</accession>
<dbReference type="AlphaFoldDB" id="A0A0H3A7U0"/>
<protein>
    <submittedName>
        <fullName evidence="1">Uncharacterized protein</fullName>
    </submittedName>
</protein>
<dbReference type="Proteomes" id="UP000009173">
    <property type="component" value="Chromosome"/>
</dbReference>
<evidence type="ECO:0000313" key="1">
    <source>
        <dbReference type="EMBL" id="ABM28098.1"/>
    </source>
</evidence>
<proteinExistence type="predicted"/>
<sequence length="347" mass="37961">MPYQMGVANDQHDLIDKLRLFLIENGWTVNLYADDASSYRTFNNSSSTQGKRLHVSRNGRFLNFRTATRATVYSSFNDYGSVSVDGITQYYSQFTGIAFYRSTGFDAAKSWDNQPGNTSWSPDITKTMGAGCRVIGAVPSYRFFLLNDPFLLFVAIEYEVGKFRHMLMCDLQKYGDFVGGELHAGPTPMGEPNRSQGWDGVPLGPNYTASSGYGYHCAIRAVGLGQNGADWCRSYASPSDNNLRTLPIQDASESTLLGSGDFDFAMLACMPSNYTGIVPLVPLRLARNVADGECQLLGEVPGLKVTRSGYKAGDIITMGADRWMVVPLQATPVSSPAVHFAVPYDGV</sequence>
<evidence type="ECO:0000313" key="2">
    <source>
        <dbReference type="Proteomes" id="UP000009173"/>
    </source>
</evidence>
<gene>
    <name evidence="1" type="ordered locus">Dvul_1078</name>
</gene>
<organism evidence="1 2">
    <name type="scientific">Nitratidesulfovibrio vulgaris (strain DP4)</name>
    <name type="common">Desulfovibrio vulgaris</name>
    <dbReference type="NCBI Taxonomy" id="391774"/>
    <lineage>
        <taxon>Bacteria</taxon>
        <taxon>Pseudomonadati</taxon>
        <taxon>Thermodesulfobacteriota</taxon>
        <taxon>Desulfovibrionia</taxon>
        <taxon>Desulfovibrionales</taxon>
        <taxon>Desulfovibrionaceae</taxon>
        <taxon>Nitratidesulfovibrio</taxon>
    </lineage>
</organism>
<dbReference type="RefSeq" id="WP_011792041.1">
    <property type="nucleotide sequence ID" value="NC_008751.1"/>
</dbReference>